<dbReference type="GO" id="GO:0006269">
    <property type="term" value="P:DNA replication, synthesis of primer"/>
    <property type="evidence" value="ECO:0007669"/>
    <property type="project" value="UniProtKB-UniRule"/>
</dbReference>
<feature type="zinc finger region" description="CHC2-type" evidence="12 14">
    <location>
        <begin position="40"/>
        <end position="64"/>
    </location>
</feature>
<dbReference type="FunFam" id="3.40.1360.10:FF:000002">
    <property type="entry name" value="DNA primase"/>
    <property type="match status" value="1"/>
</dbReference>
<evidence type="ECO:0000256" key="12">
    <source>
        <dbReference type="HAMAP-Rule" id="MF_00974"/>
    </source>
</evidence>
<evidence type="ECO:0000256" key="7">
    <source>
        <dbReference type="ARBA" id="ARBA00022771"/>
    </source>
</evidence>
<dbReference type="SMART" id="SM00400">
    <property type="entry name" value="ZnF_CHCC"/>
    <property type="match status" value="1"/>
</dbReference>
<dbReference type="SUPFAM" id="SSF56731">
    <property type="entry name" value="DNA primase core"/>
    <property type="match status" value="1"/>
</dbReference>
<comment type="catalytic activity">
    <reaction evidence="12">
        <text>ssDNA + n NTP = ssDNA/pppN(pN)n-1 hybrid + (n-1) diphosphate.</text>
        <dbReference type="EC" id="2.7.7.101"/>
    </reaction>
</comment>
<comment type="similarity">
    <text evidence="12 13">Belongs to the DnaG primase family.</text>
</comment>
<dbReference type="InterPro" id="IPR050219">
    <property type="entry name" value="DnaG_primase"/>
</dbReference>
<evidence type="ECO:0000256" key="11">
    <source>
        <dbReference type="ARBA" id="ARBA00023163"/>
    </source>
</evidence>
<keyword evidence="10 12" id="KW-0238">DNA-binding</keyword>
<dbReference type="GO" id="GO:0003899">
    <property type="term" value="F:DNA-directed RNA polymerase activity"/>
    <property type="evidence" value="ECO:0007669"/>
    <property type="project" value="UniProtKB-UniRule"/>
</dbReference>
<keyword evidence="9" id="KW-0460">Magnesium</keyword>
<keyword evidence="4 12" id="KW-0548">Nucleotidyltransferase</keyword>
<dbReference type="Pfam" id="PF13155">
    <property type="entry name" value="Toprim_2"/>
    <property type="match status" value="1"/>
</dbReference>
<keyword evidence="5 12" id="KW-0235">DNA replication</keyword>
<evidence type="ECO:0000313" key="16">
    <source>
        <dbReference type="EMBL" id="TDR38202.1"/>
    </source>
</evidence>
<dbReference type="NCBIfam" id="TIGR01391">
    <property type="entry name" value="dnaG"/>
    <property type="match status" value="1"/>
</dbReference>
<dbReference type="SUPFAM" id="SSF57783">
    <property type="entry name" value="Zinc beta-ribbon"/>
    <property type="match status" value="1"/>
</dbReference>
<comment type="cofactor">
    <cofactor evidence="12 13 14">
        <name>Zn(2+)</name>
        <dbReference type="ChEBI" id="CHEBI:29105"/>
    </cofactor>
    <text evidence="12 13 14">Binds 1 zinc ion per monomer.</text>
</comment>
<dbReference type="InterPro" id="IPR016136">
    <property type="entry name" value="DNA_helicase_N/primase_C"/>
</dbReference>
<dbReference type="InterPro" id="IPR002694">
    <property type="entry name" value="Znf_CHC2"/>
</dbReference>
<dbReference type="EC" id="2.7.7.101" evidence="12"/>
<dbReference type="SMART" id="SM00493">
    <property type="entry name" value="TOPRIM"/>
    <property type="match status" value="1"/>
</dbReference>
<keyword evidence="17" id="KW-1185">Reference proteome</keyword>
<keyword evidence="6 12" id="KW-0479">Metal-binding</keyword>
<dbReference type="OrthoDB" id="9803773at2"/>
<evidence type="ECO:0000256" key="5">
    <source>
        <dbReference type="ARBA" id="ARBA00022705"/>
    </source>
</evidence>
<comment type="function">
    <text evidence="12 13">RNA polymerase that catalyzes the synthesis of short RNA molecules used as primers for DNA polymerase during DNA replication.</text>
</comment>
<dbReference type="EMBL" id="SNZH01000022">
    <property type="protein sequence ID" value="TDR38202.1"/>
    <property type="molecule type" value="Genomic_DNA"/>
</dbReference>
<evidence type="ECO:0000313" key="17">
    <source>
        <dbReference type="Proteomes" id="UP000295293"/>
    </source>
</evidence>
<dbReference type="InterPro" id="IPR034151">
    <property type="entry name" value="TOPRIM_DnaG_bac"/>
</dbReference>
<dbReference type="Proteomes" id="UP000295293">
    <property type="component" value="Unassembled WGS sequence"/>
</dbReference>
<evidence type="ECO:0000256" key="14">
    <source>
        <dbReference type="PIRSR" id="PIRSR002811-1"/>
    </source>
</evidence>
<keyword evidence="8 12" id="KW-0862">Zinc</keyword>
<dbReference type="Gene3D" id="3.90.580.10">
    <property type="entry name" value="Zinc finger, CHC2-type domain"/>
    <property type="match status" value="1"/>
</dbReference>
<evidence type="ECO:0000256" key="13">
    <source>
        <dbReference type="PIRNR" id="PIRNR002811"/>
    </source>
</evidence>
<evidence type="ECO:0000256" key="3">
    <source>
        <dbReference type="ARBA" id="ARBA00022679"/>
    </source>
</evidence>
<evidence type="ECO:0000259" key="15">
    <source>
        <dbReference type="PROSITE" id="PS50880"/>
    </source>
</evidence>
<dbReference type="GO" id="GO:0008270">
    <property type="term" value="F:zinc ion binding"/>
    <property type="evidence" value="ECO:0007669"/>
    <property type="project" value="UniProtKB-UniRule"/>
</dbReference>
<dbReference type="Pfam" id="PF08275">
    <property type="entry name" value="DNAG_N"/>
    <property type="match status" value="1"/>
</dbReference>
<comment type="subunit">
    <text evidence="12">Monomer. Interacts with DnaB.</text>
</comment>
<proteinExistence type="inferred from homology"/>
<dbReference type="GO" id="GO:0003677">
    <property type="term" value="F:DNA binding"/>
    <property type="evidence" value="ECO:0007669"/>
    <property type="project" value="UniProtKB-KW"/>
</dbReference>
<dbReference type="GO" id="GO:0000428">
    <property type="term" value="C:DNA-directed RNA polymerase complex"/>
    <property type="evidence" value="ECO:0007669"/>
    <property type="project" value="UniProtKB-KW"/>
</dbReference>
<dbReference type="InterPro" id="IPR037068">
    <property type="entry name" value="DNA_primase_core_N_sf"/>
</dbReference>
<dbReference type="Pfam" id="PF01807">
    <property type="entry name" value="Zn_ribbon_DnaG"/>
    <property type="match status" value="1"/>
</dbReference>
<evidence type="ECO:0000256" key="4">
    <source>
        <dbReference type="ARBA" id="ARBA00022695"/>
    </source>
</evidence>
<organism evidence="16 17">
    <name type="scientific">Tahibacter aquaticus</name>
    <dbReference type="NCBI Taxonomy" id="520092"/>
    <lineage>
        <taxon>Bacteria</taxon>
        <taxon>Pseudomonadati</taxon>
        <taxon>Pseudomonadota</taxon>
        <taxon>Gammaproteobacteria</taxon>
        <taxon>Lysobacterales</taxon>
        <taxon>Rhodanobacteraceae</taxon>
        <taxon>Tahibacter</taxon>
    </lineage>
</organism>
<dbReference type="FunFam" id="3.90.980.10:FF:000001">
    <property type="entry name" value="DNA primase"/>
    <property type="match status" value="1"/>
</dbReference>
<reference evidence="16 17" key="1">
    <citation type="submission" date="2019-03" db="EMBL/GenBank/DDBJ databases">
        <title>Genomic Encyclopedia of Type Strains, Phase IV (KMG-IV): sequencing the most valuable type-strain genomes for metagenomic binning, comparative biology and taxonomic classification.</title>
        <authorList>
            <person name="Goeker M."/>
        </authorList>
    </citation>
    <scope>NUCLEOTIDE SEQUENCE [LARGE SCALE GENOMIC DNA]</scope>
    <source>
        <strain evidence="16 17">DSM 21667</strain>
    </source>
</reference>
<dbReference type="Pfam" id="PF10410">
    <property type="entry name" value="DnaB_bind"/>
    <property type="match status" value="1"/>
</dbReference>
<dbReference type="SMART" id="SM00766">
    <property type="entry name" value="DnaG_DnaB_bind"/>
    <property type="match status" value="1"/>
</dbReference>
<dbReference type="PROSITE" id="PS50880">
    <property type="entry name" value="TOPRIM"/>
    <property type="match status" value="1"/>
</dbReference>
<evidence type="ECO:0000256" key="8">
    <source>
        <dbReference type="ARBA" id="ARBA00022833"/>
    </source>
</evidence>
<dbReference type="GO" id="GO:1990077">
    <property type="term" value="C:primosome complex"/>
    <property type="evidence" value="ECO:0007669"/>
    <property type="project" value="UniProtKB-KW"/>
</dbReference>
<dbReference type="InterPro" id="IPR013264">
    <property type="entry name" value="DNAG_N"/>
</dbReference>
<accession>A0A4R6YLW9</accession>
<comment type="domain">
    <text evidence="12">Contains an N-terminal zinc-binding domain, a central core domain that contains the primase activity, and a C-terminal DnaB-binding domain.</text>
</comment>
<dbReference type="SUPFAM" id="SSF117023">
    <property type="entry name" value="DNA primase DnaG, C-terminal domain"/>
    <property type="match status" value="1"/>
</dbReference>
<name>A0A4R6YLW9_9GAMM</name>
<dbReference type="CDD" id="cd03364">
    <property type="entry name" value="TOPRIM_DnaG_primases"/>
    <property type="match status" value="1"/>
</dbReference>
<feature type="domain" description="Toprim" evidence="15">
    <location>
        <begin position="257"/>
        <end position="339"/>
    </location>
</feature>
<keyword evidence="7 12" id="KW-0863">Zinc-finger</keyword>
<dbReference type="InterPro" id="IPR006295">
    <property type="entry name" value="DNA_primase_DnaG"/>
</dbReference>
<dbReference type="InterPro" id="IPR006171">
    <property type="entry name" value="TOPRIM_dom"/>
</dbReference>
<dbReference type="FunFam" id="3.90.580.10:FF:000001">
    <property type="entry name" value="DNA primase"/>
    <property type="match status" value="1"/>
</dbReference>
<keyword evidence="1 12" id="KW-0240">DNA-directed RNA polymerase</keyword>
<comment type="caution">
    <text evidence="16">The sequence shown here is derived from an EMBL/GenBank/DDBJ whole genome shotgun (WGS) entry which is preliminary data.</text>
</comment>
<evidence type="ECO:0000256" key="2">
    <source>
        <dbReference type="ARBA" id="ARBA00022515"/>
    </source>
</evidence>
<keyword evidence="2 12" id="KW-0639">Primosome</keyword>
<evidence type="ECO:0000256" key="6">
    <source>
        <dbReference type="ARBA" id="ARBA00022723"/>
    </source>
</evidence>
<dbReference type="PANTHER" id="PTHR30313:SF2">
    <property type="entry name" value="DNA PRIMASE"/>
    <property type="match status" value="1"/>
</dbReference>
<dbReference type="PIRSF" id="PIRSF002811">
    <property type="entry name" value="DnaG"/>
    <property type="match status" value="1"/>
</dbReference>
<keyword evidence="11 12" id="KW-0804">Transcription</keyword>
<dbReference type="Pfam" id="PF08278">
    <property type="entry name" value="DnaG_DnaB_bind"/>
    <property type="match status" value="1"/>
</dbReference>
<dbReference type="RefSeq" id="WP_133821546.1">
    <property type="nucleotide sequence ID" value="NZ_SNZH01000022.1"/>
</dbReference>
<evidence type="ECO:0000256" key="10">
    <source>
        <dbReference type="ARBA" id="ARBA00023125"/>
    </source>
</evidence>
<dbReference type="InterPro" id="IPR036977">
    <property type="entry name" value="DNA_primase_Znf_CHC2"/>
</dbReference>
<dbReference type="GO" id="GO:0005737">
    <property type="term" value="C:cytoplasm"/>
    <property type="evidence" value="ECO:0007669"/>
    <property type="project" value="TreeGrafter"/>
</dbReference>
<dbReference type="Gene3D" id="3.90.980.10">
    <property type="entry name" value="DNA primase, catalytic core, N-terminal domain"/>
    <property type="match status" value="1"/>
</dbReference>
<dbReference type="InterPro" id="IPR030846">
    <property type="entry name" value="DnaG_bac"/>
</dbReference>
<evidence type="ECO:0000256" key="1">
    <source>
        <dbReference type="ARBA" id="ARBA00022478"/>
    </source>
</evidence>
<protein>
    <recommendedName>
        <fullName evidence="12 13">DNA primase</fullName>
        <ecNumber evidence="12">2.7.7.101</ecNumber>
    </recommendedName>
</protein>
<dbReference type="InterPro" id="IPR013173">
    <property type="entry name" value="DNA_primase_DnaG_DnaB-bd_dom"/>
</dbReference>
<gene>
    <name evidence="12" type="primary">dnaG</name>
    <name evidence="16" type="ORF">DFR29_1222</name>
</gene>
<dbReference type="AlphaFoldDB" id="A0A4R6YLW9"/>
<dbReference type="HAMAP" id="MF_00974">
    <property type="entry name" value="DNA_primase_DnaG"/>
    <property type="match status" value="1"/>
</dbReference>
<sequence length="603" mass="67259">MAGRIPDSFIDDLLARVDIVDVIQERIPLKKAGREYSARCPFHDERSPSFTVSPNKQFYHCFGCGAHGSAIKFLMDYDRIEFPDAIEELAGRVGLKVPYEGGRQAAPVQADTADLYTVLDQAARYFQHALNDSPTARAYFDGRGLDPATQNAFGLGYAPDTYEGLRNALGNTPQRIALLEKAGMLIRGERGSPYDRFRDRVMFPIQDRRGRVIAFGGRVLEKSDGPKYLNSPETPLFHKGRELFGLWQVRQSQQKISRILVVEGYMDVIALHQHGLPQAVATLGTATTREHAEILFRNCADVYFCFDGDRAGRQAAWRAVESVLPRMRDGRQAHFLFLPDGEDPDSLVRQEGHSGFEQRLLAATSLSEFFFAHQEAGTDLRTADGRARLAERCKELIAGIPEGAFRDRMQEILTDKTAIRWSLAASLSPQMREGVEEMLEERVAQLRGPVAPTASPAPLTRNAATAGDGQRSVVRQAVALLLQNPSFAENFQPPYTFVALRKPGIALLVELLGVCRARPNANSATLLEHYRDREEAAALRKLAVLDLHGDAKTMRQEFTDSLRRLELQTMQQRIDDLVVRQGEASLDDAEKAELRSLLLAKRG</sequence>
<evidence type="ECO:0000256" key="9">
    <source>
        <dbReference type="ARBA" id="ARBA00022842"/>
    </source>
</evidence>
<keyword evidence="3 12" id="KW-0808">Transferase</keyword>
<dbReference type="Gene3D" id="1.10.860.10">
    <property type="entry name" value="DNAb Helicase, Chain A"/>
    <property type="match status" value="1"/>
</dbReference>
<dbReference type="PANTHER" id="PTHR30313">
    <property type="entry name" value="DNA PRIMASE"/>
    <property type="match status" value="1"/>
</dbReference>
<dbReference type="Gene3D" id="3.40.1360.10">
    <property type="match status" value="1"/>
</dbReference>
<dbReference type="InterPro" id="IPR019475">
    <property type="entry name" value="DNA_primase_DnaB-bd"/>
</dbReference>
<dbReference type="Gene3D" id="1.20.50.20">
    <property type="entry name" value="DnaG, RNA polymerase domain, helical bundle"/>
    <property type="match status" value="1"/>
</dbReference>